<evidence type="ECO:0000256" key="10">
    <source>
        <dbReference type="RuleBase" id="RU362103"/>
    </source>
</evidence>
<dbReference type="GO" id="GO:0005829">
    <property type="term" value="C:cytosol"/>
    <property type="evidence" value="ECO:0007669"/>
    <property type="project" value="TreeGrafter"/>
</dbReference>
<evidence type="ECO:0000256" key="6">
    <source>
        <dbReference type="ARBA" id="ARBA00023098"/>
    </source>
</evidence>
<gene>
    <name evidence="13" type="ORF">EV356DRAFT_572447</name>
</gene>
<dbReference type="GO" id="GO:0004623">
    <property type="term" value="F:phospholipase A2 activity"/>
    <property type="evidence" value="ECO:0007669"/>
    <property type="project" value="TreeGrafter"/>
</dbReference>
<dbReference type="GO" id="GO:0004622">
    <property type="term" value="F:phosphatidylcholine lysophospholipase activity"/>
    <property type="evidence" value="ECO:0007669"/>
    <property type="project" value="UniProtKB-EC"/>
</dbReference>
<evidence type="ECO:0000256" key="4">
    <source>
        <dbReference type="ARBA" id="ARBA00022801"/>
    </source>
</evidence>
<accession>A0A6A6HPF8</accession>
<evidence type="ECO:0000256" key="5">
    <source>
        <dbReference type="ARBA" id="ARBA00022963"/>
    </source>
</evidence>
<keyword evidence="7" id="KW-0325">Glycoprotein</keyword>
<evidence type="ECO:0000256" key="7">
    <source>
        <dbReference type="ARBA" id="ARBA00023180"/>
    </source>
</evidence>
<feature type="region of interest" description="Disordered" evidence="11">
    <location>
        <begin position="40"/>
        <end position="73"/>
    </location>
</feature>
<dbReference type="PROSITE" id="PS51210">
    <property type="entry name" value="PLA2C"/>
    <property type="match status" value="1"/>
</dbReference>
<dbReference type="PANTHER" id="PTHR10728">
    <property type="entry name" value="CYTOSOLIC PHOSPHOLIPASE A2"/>
    <property type="match status" value="1"/>
</dbReference>
<dbReference type="FunFam" id="3.40.1090.10:FF:000010">
    <property type="entry name" value="Lysophospholipase"/>
    <property type="match status" value="1"/>
</dbReference>
<dbReference type="EC" id="3.1.1.5" evidence="2 10"/>
<name>A0A6A6HPF8_VIRVR</name>
<dbReference type="SMART" id="SM00022">
    <property type="entry name" value="PLAc"/>
    <property type="match status" value="1"/>
</dbReference>
<feature type="signal peptide" evidence="10">
    <location>
        <begin position="1"/>
        <end position="22"/>
    </location>
</feature>
<dbReference type="OrthoDB" id="4084751at2759"/>
<evidence type="ECO:0000256" key="3">
    <source>
        <dbReference type="ARBA" id="ARBA00022729"/>
    </source>
</evidence>
<keyword evidence="4 9" id="KW-0378">Hydrolase</keyword>
<evidence type="ECO:0000313" key="13">
    <source>
        <dbReference type="EMBL" id="KAF2239678.1"/>
    </source>
</evidence>
<evidence type="ECO:0000256" key="2">
    <source>
        <dbReference type="ARBA" id="ARBA00013274"/>
    </source>
</evidence>
<dbReference type="Proteomes" id="UP000800092">
    <property type="component" value="Unassembled WGS sequence"/>
</dbReference>
<dbReference type="Pfam" id="PF01735">
    <property type="entry name" value="PLA2_B"/>
    <property type="match status" value="1"/>
</dbReference>
<dbReference type="AlphaFoldDB" id="A0A6A6HPF8"/>
<dbReference type="InterPro" id="IPR016035">
    <property type="entry name" value="Acyl_Trfase/lysoPLipase"/>
</dbReference>
<evidence type="ECO:0000256" key="1">
    <source>
        <dbReference type="ARBA" id="ARBA00008780"/>
    </source>
</evidence>
<feature type="chain" id="PRO_5025704938" description="Lysophospholipase" evidence="10">
    <location>
        <begin position="23"/>
        <end position="654"/>
    </location>
</feature>
<keyword evidence="6 9" id="KW-0443">Lipid metabolism</keyword>
<evidence type="ECO:0000256" key="8">
    <source>
        <dbReference type="ARBA" id="ARBA00049531"/>
    </source>
</evidence>
<reference evidence="13" key="1">
    <citation type="journal article" date="2020" name="Stud. Mycol.">
        <title>101 Dothideomycetes genomes: a test case for predicting lifestyles and emergence of pathogens.</title>
        <authorList>
            <person name="Haridas S."/>
            <person name="Albert R."/>
            <person name="Binder M."/>
            <person name="Bloem J."/>
            <person name="Labutti K."/>
            <person name="Salamov A."/>
            <person name="Andreopoulos B."/>
            <person name="Baker S."/>
            <person name="Barry K."/>
            <person name="Bills G."/>
            <person name="Bluhm B."/>
            <person name="Cannon C."/>
            <person name="Castanera R."/>
            <person name="Culley D."/>
            <person name="Daum C."/>
            <person name="Ezra D."/>
            <person name="Gonzalez J."/>
            <person name="Henrissat B."/>
            <person name="Kuo A."/>
            <person name="Liang C."/>
            <person name="Lipzen A."/>
            <person name="Lutzoni F."/>
            <person name="Magnuson J."/>
            <person name="Mondo S."/>
            <person name="Nolan M."/>
            <person name="Ohm R."/>
            <person name="Pangilinan J."/>
            <person name="Park H.-J."/>
            <person name="Ramirez L."/>
            <person name="Alfaro M."/>
            <person name="Sun H."/>
            <person name="Tritt A."/>
            <person name="Yoshinaga Y."/>
            <person name="Zwiers L.-H."/>
            <person name="Turgeon B."/>
            <person name="Goodwin S."/>
            <person name="Spatafora J."/>
            <person name="Crous P."/>
            <person name="Grigoriev I."/>
        </authorList>
    </citation>
    <scope>NUCLEOTIDE SEQUENCE</scope>
    <source>
        <strain evidence="13">Tuck. ex Michener</strain>
    </source>
</reference>
<keyword evidence="3 10" id="KW-0732">Signal</keyword>
<organism evidence="13 14">
    <name type="scientific">Viridothelium virens</name>
    <name type="common">Speckled blister lichen</name>
    <name type="synonym">Trypethelium virens</name>
    <dbReference type="NCBI Taxonomy" id="1048519"/>
    <lineage>
        <taxon>Eukaryota</taxon>
        <taxon>Fungi</taxon>
        <taxon>Dikarya</taxon>
        <taxon>Ascomycota</taxon>
        <taxon>Pezizomycotina</taxon>
        <taxon>Dothideomycetes</taxon>
        <taxon>Dothideomycetes incertae sedis</taxon>
        <taxon>Trypetheliales</taxon>
        <taxon>Trypetheliaceae</taxon>
        <taxon>Viridothelium</taxon>
    </lineage>
</organism>
<evidence type="ECO:0000256" key="11">
    <source>
        <dbReference type="SAM" id="MobiDB-lite"/>
    </source>
</evidence>
<comment type="catalytic activity">
    <reaction evidence="8 10">
        <text>a 1-acyl-sn-glycero-3-phosphocholine + H2O = sn-glycerol 3-phosphocholine + a fatty acid + H(+)</text>
        <dbReference type="Rhea" id="RHEA:15177"/>
        <dbReference type="ChEBI" id="CHEBI:15377"/>
        <dbReference type="ChEBI" id="CHEBI:15378"/>
        <dbReference type="ChEBI" id="CHEBI:16870"/>
        <dbReference type="ChEBI" id="CHEBI:28868"/>
        <dbReference type="ChEBI" id="CHEBI:58168"/>
        <dbReference type="EC" id="3.1.1.5"/>
    </reaction>
</comment>
<keyword evidence="5 9" id="KW-0442">Lipid degradation</keyword>
<dbReference type="EMBL" id="ML991772">
    <property type="protein sequence ID" value="KAF2239678.1"/>
    <property type="molecule type" value="Genomic_DNA"/>
</dbReference>
<keyword evidence="14" id="KW-1185">Reference proteome</keyword>
<dbReference type="PANTHER" id="PTHR10728:SF33">
    <property type="entry name" value="LYSOPHOSPHOLIPASE 1-RELATED"/>
    <property type="match status" value="1"/>
</dbReference>
<evidence type="ECO:0000259" key="12">
    <source>
        <dbReference type="PROSITE" id="PS51210"/>
    </source>
</evidence>
<proteinExistence type="inferred from homology"/>
<comment type="similarity">
    <text evidence="1 10">Belongs to the lysophospholipase family.</text>
</comment>
<dbReference type="InterPro" id="IPR002642">
    <property type="entry name" value="LysoPLipase_cat_dom"/>
</dbReference>
<evidence type="ECO:0000256" key="9">
    <source>
        <dbReference type="PROSITE-ProRule" id="PRU00555"/>
    </source>
</evidence>
<dbReference type="GO" id="GO:0046475">
    <property type="term" value="P:glycerophospholipid catabolic process"/>
    <property type="evidence" value="ECO:0007669"/>
    <property type="project" value="TreeGrafter"/>
</dbReference>
<dbReference type="Gene3D" id="3.40.1090.10">
    <property type="entry name" value="Cytosolic phospholipase A2 catalytic domain"/>
    <property type="match status" value="1"/>
</dbReference>
<dbReference type="SUPFAM" id="SSF52151">
    <property type="entry name" value="FabD/lysophospholipase-like"/>
    <property type="match status" value="1"/>
</dbReference>
<feature type="domain" description="PLA2c" evidence="12">
    <location>
        <begin position="53"/>
        <end position="610"/>
    </location>
</feature>
<protein>
    <recommendedName>
        <fullName evidence="2 10">Lysophospholipase</fullName>
        <ecNumber evidence="2 10">3.1.1.5</ecNumber>
    </recommendedName>
</protein>
<sequence>MDPLSTFRLIFCVLVSSNLALAASIEHQSARDLQVLRRATPDAPNGYTPATVDCPSNRPRIRGASNISPEESSWLSTRRNNTVSPMTDLFSRLNISGFDAVGYINNNAHNASALPNIGIAVSGGGYRACTNGAGALAAFDNRTANSTENGMLGGLLQASTYLAGLSGGGWLVGSLYVNNFTSVQAIQNTTTDVSGSLWQFGNSIFEGPDKGGIQVLDSGEYYTTLADEVGDKKDAGYDTSITDYWGRALSFQLVNASNGGPAYTFSSIADDPDFQAGNSPMPILVSDGRSPGQLIVADNATIYEFNPWELGSFDPTLFGFAPLRYVGSNFSGGSLPDNEQCVRGFDNAGFVMGTSSSLFNQFFLQINDTAGVPSLLKSALNSILSSVSASDNDIASWEPNPFFGFNNDTNENANSKQLTLVDGGEDLQNIPLHPLIQPVRKVDVIFAVDSSNDTVSGFGWPNGTSLVATYERTSNASIQNGTLFPSIPDQNTFVNLGLNNHPTFFGCNSSNFTLTDSATVPPLIVYLPNQPYSFDSNLSTFDPSLNNSVRDAVIQNGYNVVTQANGTRDSEWSACVGCAILSRSADRTGTRLPQVCQDCFSRYCWDGTVNSTEPAGQYDPSMIVGVTKVAGAGRLGASMVAAGAAVLTALSLII</sequence>
<evidence type="ECO:0000313" key="14">
    <source>
        <dbReference type="Proteomes" id="UP000800092"/>
    </source>
</evidence>
<dbReference type="GO" id="GO:0005783">
    <property type="term" value="C:endoplasmic reticulum"/>
    <property type="evidence" value="ECO:0007669"/>
    <property type="project" value="TreeGrafter"/>
</dbReference>